<dbReference type="Gene3D" id="2.60.120.650">
    <property type="entry name" value="Cupin"/>
    <property type="match status" value="1"/>
</dbReference>
<sequence length="608" mass="68032">MAIVQKYACSNRSKLQKLFKSLPKCCDCLRGRASGASCRFLGCRTLNENTNEISFHWKAEEPVRRPQVFNRPITVNDIKLKAQACAEILLPVLVQERAHCERPNLIRRERELKARATCDMCKSALFALSWMCPSCGLDLCGSCAKSCCEMPGVSCASQSGLLHDLGTLRPVTRFQECELEEAIQRMERDVAEKTSSLPQNQNDSSQEPGGEVPQYSNLTLTISDFLHDWSRGLPVVVTNVLLQGRWDPQHFIDHYGSQSVTIINCETGETDNVKVEEYFRRYLHPAEYTGVWKLKDWPPQQDFRSVFPELFESFSDGVPCPDISRLNGALNLASHLPMNGISPDLGPKMYNCTGCRLINDSHGSTKLHMDITDAVNIMVWSAPDPDGKPGTALWHIWSPSASLILSQCLRLEGFNGPGHPVHSQLIYVDEDMQHRLWTKYKVRPYVIHQRPGDAVFIPAGSAHQVANKSDAIKIACDFIFVQNLHTTHRLVSEFREHRLATKWGEDVLSLYDTLYHAYQSFPSLRQVALNVTISPTSDDLSFDNQAIDHSVMAVDDSAPQAELSKRNRLASITFVPSAQGIATLIETASFFTSKGRPMAVTHPDLTSG</sequence>
<keyword evidence="3" id="KW-0539">Nucleus</keyword>
<feature type="domain" description="JmjC" evidence="5">
    <location>
        <begin position="325"/>
        <end position="495"/>
    </location>
</feature>
<dbReference type="GO" id="GO:0000118">
    <property type="term" value="C:histone deacetylase complex"/>
    <property type="evidence" value="ECO:0007669"/>
    <property type="project" value="TreeGrafter"/>
</dbReference>
<dbReference type="Pfam" id="PF02373">
    <property type="entry name" value="JmjC"/>
    <property type="match status" value="1"/>
</dbReference>
<dbReference type="AlphaFoldDB" id="A0A0C3F5P8"/>
<evidence type="ECO:0000256" key="2">
    <source>
        <dbReference type="ARBA" id="ARBA00022723"/>
    </source>
</evidence>
<evidence type="ECO:0000256" key="4">
    <source>
        <dbReference type="SAM" id="MobiDB-lite"/>
    </source>
</evidence>
<protein>
    <recommendedName>
        <fullName evidence="5">JmjC domain-containing protein</fullName>
    </recommendedName>
</protein>
<dbReference type="CDD" id="cd02208">
    <property type="entry name" value="cupin_RmlC-like"/>
    <property type="match status" value="1"/>
</dbReference>
<dbReference type="GO" id="GO:0031490">
    <property type="term" value="F:chromatin DNA binding"/>
    <property type="evidence" value="ECO:0007669"/>
    <property type="project" value="TreeGrafter"/>
</dbReference>
<reference evidence="7" key="2">
    <citation type="submission" date="2015-01" db="EMBL/GenBank/DDBJ databases">
        <title>Evolutionary Origins and Diversification of the Mycorrhizal Mutualists.</title>
        <authorList>
            <consortium name="DOE Joint Genome Institute"/>
            <consortium name="Mycorrhizal Genomics Consortium"/>
            <person name="Kohler A."/>
            <person name="Kuo A."/>
            <person name="Nagy L.G."/>
            <person name="Floudas D."/>
            <person name="Copeland A."/>
            <person name="Barry K.W."/>
            <person name="Cichocki N."/>
            <person name="Veneault-Fourrey C."/>
            <person name="LaButti K."/>
            <person name="Lindquist E.A."/>
            <person name="Lipzen A."/>
            <person name="Lundell T."/>
            <person name="Morin E."/>
            <person name="Murat C."/>
            <person name="Riley R."/>
            <person name="Ohm R."/>
            <person name="Sun H."/>
            <person name="Tunlid A."/>
            <person name="Henrissat B."/>
            <person name="Grigoriev I.V."/>
            <person name="Hibbett D.S."/>
            <person name="Martin F."/>
        </authorList>
    </citation>
    <scope>NUCLEOTIDE SEQUENCE [LARGE SCALE GENOMIC DNA]</scope>
    <source>
        <strain evidence="7">F 1598</strain>
    </source>
</reference>
<evidence type="ECO:0000256" key="1">
    <source>
        <dbReference type="ARBA" id="ARBA00004123"/>
    </source>
</evidence>
<feature type="region of interest" description="Disordered" evidence="4">
    <location>
        <begin position="188"/>
        <end position="214"/>
    </location>
</feature>
<dbReference type="EMBL" id="KN833049">
    <property type="protein sequence ID" value="KIM75191.1"/>
    <property type="molecule type" value="Genomic_DNA"/>
</dbReference>
<dbReference type="STRING" id="765440.A0A0C3F5P8"/>
<dbReference type="InterPro" id="IPR003347">
    <property type="entry name" value="JmjC_dom"/>
</dbReference>
<dbReference type="PANTHER" id="PTHR12549">
    <property type="entry name" value="JMJC DOMAIN-CONTAINING HISTONE DEMETHYLATION PROTEIN"/>
    <property type="match status" value="1"/>
</dbReference>
<keyword evidence="7" id="KW-1185">Reference proteome</keyword>
<comment type="subcellular location">
    <subcellularLocation>
        <location evidence="1">Nucleus</location>
    </subcellularLocation>
</comment>
<dbReference type="GO" id="GO:0003712">
    <property type="term" value="F:transcription coregulator activity"/>
    <property type="evidence" value="ECO:0007669"/>
    <property type="project" value="TreeGrafter"/>
</dbReference>
<dbReference type="InterPro" id="IPR045109">
    <property type="entry name" value="LSDs-like"/>
</dbReference>
<proteinExistence type="predicted"/>
<dbReference type="PANTHER" id="PTHR12549:SF38">
    <property type="entry name" value="JMJC DOMAIN-CONTAINING HISTONE DEMETHYLASE 2, ISOFORM A"/>
    <property type="match status" value="1"/>
</dbReference>
<dbReference type="SMART" id="SM00558">
    <property type="entry name" value="JmjC"/>
    <property type="match status" value="1"/>
</dbReference>
<reference evidence="6 7" key="1">
    <citation type="submission" date="2014-04" db="EMBL/GenBank/DDBJ databases">
        <authorList>
            <consortium name="DOE Joint Genome Institute"/>
            <person name="Kuo A."/>
            <person name="Tarkka M."/>
            <person name="Buscot F."/>
            <person name="Kohler A."/>
            <person name="Nagy L.G."/>
            <person name="Floudas D."/>
            <person name="Copeland A."/>
            <person name="Barry K.W."/>
            <person name="Cichocki N."/>
            <person name="Veneault-Fourrey C."/>
            <person name="LaButti K."/>
            <person name="Lindquist E.A."/>
            <person name="Lipzen A."/>
            <person name="Lundell T."/>
            <person name="Morin E."/>
            <person name="Murat C."/>
            <person name="Sun H."/>
            <person name="Tunlid A."/>
            <person name="Henrissat B."/>
            <person name="Grigoriev I.V."/>
            <person name="Hibbett D.S."/>
            <person name="Martin F."/>
            <person name="Nordberg H.P."/>
            <person name="Cantor M.N."/>
            <person name="Hua S.X."/>
        </authorList>
    </citation>
    <scope>NUCLEOTIDE SEQUENCE [LARGE SCALE GENOMIC DNA]</scope>
    <source>
        <strain evidence="6 7">F 1598</strain>
    </source>
</reference>
<dbReference type="GO" id="GO:0046872">
    <property type="term" value="F:metal ion binding"/>
    <property type="evidence" value="ECO:0007669"/>
    <property type="project" value="UniProtKB-KW"/>
</dbReference>
<name>A0A0C3F5P8_PILCF</name>
<dbReference type="GO" id="GO:0032454">
    <property type="term" value="F:histone H3K9 demethylase activity"/>
    <property type="evidence" value="ECO:0007669"/>
    <property type="project" value="InterPro"/>
</dbReference>
<dbReference type="SUPFAM" id="SSF51197">
    <property type="entry name" value="Clavaminate synthase-like"/>
    <property type="match status" value="1"/>
</dbReference>
<gene>
    <name evidence="6" type="ORF">PILCRDRAFT_681590</name>
</gene>
<organism evidence="6 7">
    <name type="scientific">Piloderma croceum (strain F 1598)</name>
    <dbReference type="NCBI Taxonomy" id="765440"/>
    <lineage>
        <taxon>Eukaryota</taxon>
        <taxon>Fungi</taxon>
        <taxon>Dikarya</taxon>
        <taxon>Basidiomycota</taxon>
        <taxon>Agaricomycotina</taxon>
        <taxon>Agaricomycetes</taxon>
        <taxon>Agaricomycetidae</taxon>
        <taxon>Atheliales</taxon>
        <taxon>Atheliaceae</taxon>
        <taxon>Piloderma</taxon>
    </lineage>
</organism>
<evidence type="ECO:0000313" key="7">
    <source>
        <dbReference type="Proteomes" id="UP000054166"/>
    </source>
</evidence>
<evidence type="ECO:0000256" key="3">
    <source>
        <dbReference type="ARBA" id="ARBA00023242"/>
    </source>
</evidence>
<dbReference type="HOGENOM" id="CLU_012595_0_0_1"/>
<dbReference type="GO" id="GO:0006357">
    <property type="term" value="P:regulation of transcription by RNA polymerase II"/>
    <property type="evidence" value="ECO:0007669"/>
    <property type="project" value="TreeGrafter"/>
</dbReference>
<dbReference type="InParanoid" id="A0A0C3F5P8"/>
<dbReference type="GO" id="GO:0000785">
    <property type="term" value="C:chromatin"/>
    <property type="evidence" value="ECO:0007669"/>
    <property type="project" value="TreeGrafter"/>
</dbReference>
<dbReference type="Proteomes" id="UP000054166">
    <property type="component" value="Unassembled WGS sequence"/>
</dbReference>
<dbReference type="OrthoDB" id="1667110at2759"/>
<dbReference type="PROSITE" id="PS51184">
    <property type="entry name" value="JMJC"/>
    <property type="match status" value="1"/>
</dbReference>
<keyword evidence="2" id="KW-0479">Metal-binding</keyword>
<evidence type="ECO:0000259" key="5">
    <source>
        <dbReference type="PROSITE" id="PS51184"/>
    </source>
</evidence>
<evidence type="ECO:0000313" key="6">
    <source>
        <dbReference type="EMBL" id="KIM75191.1"/>
    </source>
</evidence>
<feature type="compositionally biased region" description="Polar residues" evidence="4">
    <location>
        <begin position="193"/>
        <end position="207"/>
    </location>
</feature>
<accession>A0A0C3F5P8</accession>